<reference evidence="2" key="1">
    <citation type="journal article" date="2009" name="Plant Mol. Biol.">
        <title>Insights into corn genes derived from large-scale cDNA sequencing.</title>
        <authorList>
            <person name="Alexandrov N.N."/>
            <person name="Brover V.V."/>
            <person name="Freidin S."/>
            <person name="Troukhan M.E."/>
            <person name="Tatarinova T.V."/>
            <person name="Zhang H."/>
            <person name="Swaller T.J."/>
            <person name="Lu Y.P."/>
            <person name="Bouck J."/>
            <person name="Flavell R.B."/>
            <person name="Feldmann K.A."/>
        </authorList>
    </citation>
    <scope>NUCLEOTIDE SEQUENCE</scope>
</reference>
<organism evidence="2">
    <name type="scientific">Zea mays</name>
    <name type="common">Maize</name>
    <dbReference type="NCBI Taxonomy" id="4577"/>
    <lineage>
        <taxon>Eukaryota</taxon>
        <taxon>Viridiplantae</taxon>
        <taxon>Streptophyta</taxon>
        <taxon>Embryophyta</taxon>
        <taxon>Tracheophyta</taxon>
        <taxon>Spermatophyta</taxon>
        <taxon>Magnoliopsida</taxon>
        <taxon>Liliopsida</taxon>
        <taxon>Poales</taxon>
        <taxon>Poaceae</taxon>
        <taxon>PACMAD clade</taxon>
        <taxon>Panicoideae</taxon>
        <taxon>Andropogonodae</taxon>
        <taxon>Andropogoneae</taxon>
        <taxon>Tripsacinae</taxon>
        <taxon>Zea</taxon>
    </lineage>
</organism>
<keyword evidence="1" id="KW-1133">Transmembrane helix</keyword>
<dbReference type="AlphaFoldDB" id="B6SSX3"/>
<sequence length="86" mass="10277">MLYTGSEIRTSVNFARNIGLIGFYFSLSFFYLDRGIKHVHWLCKYFLFFQWPGLWFPDYFLGSASQYLIYTLIHLKNKVHIARIKG</sequence>
<dbReference type="EMBL" id="EU955838">
    <property type="protein sequence ID" value="ACG27956.1"/>
    <property type="molecule type" value="mRNA"/>
</dbReference>
<protein>
    <submittedName>
        <fullName evidence="2">Uncharacterized protein</fullName>
    </submittedName>
</protein>
<name>B6SSX3_MAIZE</name>
<accession>B6SSX3</accession>
<keyword evidence="1" id="KW-0472">Membrane</keyword>
<keyword evidence="1" id="KW-0812">Transmembrane</keyword>
<evidence type="ECO:0000313" key="2">
    <source>
        <dbReference type="EMBL" id="ACG27956.1"/>
    </source>
</evidence>
<feature type="transmembrane region" description="Helical" evidence="1">
    <location>
        <begin position="12"/>
        <end position="32"/>
    </location>
</feature>
<feature type="transmembrane region" description="Helical" evidence="1">
    <location>
        <begin position="52"/>
        <end position="73"/>
    </location>
</feature>
<evidence type="ECO:0000256" key="1">
    <source>
        <dbReference type="SAM" id="Phobius"/>
    </source>
</evidence>
<proteinExistence type="evidence at transcript level"/>